<dbReference type="Proteomes" id="UP000265618">
    <property type="component" value="Unassembled WGS sequence"/>
</dbReference>
<keyword evidence="1" id="KW-0812">Transmembrane</keyword>
<protein>
    <submittedName>
        <fullName evidence="2">Uncharacterized protein</fullName>
    </submittedName>
</protein>
<evidence type="ECO:0000256" key="1">
    <source>
        <dbReference type="SAM" id="Phobius"/>
    </source>
</evidence>
<dbReference type="EMBL" id="BDIP01009394">
    <property type="protein sequence ID" value="GCA65006.1"/>
    <property type="molecule type" value="Genomic_DNA"/>
</dbReference>
<organism evidence="2 3">
    <name type="scientific">Kipferlia bialata</name>
    <dbReference type="NCBI Taxonomy" id="797122"/>
    <lineage>
        <taxon>Eukaryota</taxon>
        <taxon>Metamonada</taxon>
        <taxon>Carpediemonas-like organisms</taxon>
        <taxon>Kipferlia</taxon>
    </lineage>
</organism>
<keyword evidence="3" id="KW-1185">Reference proteome</keyword>
<keyword evidence="1" id="KW-0472">Membrane</keyword>
<feature type="transmembrane region" description="Helical" evidence="1">
    <location>
        <begin position="20"/>
        <end position="42"/>
    </location>
</feature>
<proteinExistence type="predicted"/>
<accession>A0A391NYQ1</accession>
<reference evidence="2 3" key="1">
    <citation type="journal article" date="2018" name="PLoS ONE">
        <title>The draft genome of Kipferlia bialata reveals reductive genome evolution in fornicate parasites.</title>
        <authorList>
            <person name="Tanifuji G."/>
            <person name="Takabayashi S."/>
            <person name="Kume K."/>
            <person name="Takagi M."/>
            <person name="Nakayama T."/>
            <person name="Kamikawa R."/>
            <person name="Inagaki Y."/>
            <person name="Hashimoto T."/>
        </authorList>
    </citation>
    <scope>NUCLEOTIDE SEQUENCE [LARGE SCALE GENOMIC DNA]</scope>
    <source>
        <strain evidence="2">NY0173</strain>
    </source>
</reference>
<sequence length="78" mass="9319">MRFVQRDRPLLPRRESPFRYGCRIGAVSRVVCVCLLLVSGLFPSYDPSLEGMYPQWLRPFMPWDVQWFESIAQRGYYK</sequence>
<comment type="caution">
    <text evidence="2">The sequence shown here is derived from an EMBL/GenBank/DDBJ whole genome shotgun (WGS) entry which is preliminary data.</text>
</comment>
<name>A0A391NYQ1_9EUKA</name>
<dbReference type="AlphaFoldDB" id="A0A391NYQ1"/>
<keyword evidence="1" id="KW-1133">Transmembrane helix</keyword>
<feature type="non-terminal residue" evidence="2">
    <location>
        <position position="78"/>
    </location>
</feature>
<gene>
    <name evidence="2" type="ORF">KIPB_015996</name>
</gene>
<evidence type="ECO:0000313" key="2">
    <source>
        <dbReference type="EMBL" id="GCA65006.1"/>
    </source>
</evidence>
<evidence type="ECO:0000313" key="3">
    <source>
        <dbReference type="Proteomes" id="UP000265618"/>
    </source>
</evidence>